<dbReference type="InterPro" id="IPR050281">
    <property type="entry name" value="Flavin_monoamine_oxidase"/>
</dbReference>
<feature type="domain" description="Amine oxidase" evidence="5">
    <location>
        <begin position="42"/>
        <end position="457"/>
    </location>
</feature>
<keyword evidence="7" id="KW-1185">Reference proteome</keyword>
<dbReference type="Gene3D" id="3.50.50.60">
    <property type="entry name" value="FAD/NAD(P)-binding domain"/>
    <property type="match status" value="1"/>
</dbReference>
<sequence>MATSKGSNTTTSESSICWGRAAVAAAVTTSIPTVVVIGAGFGGLAAACFLQNSHFKVVVLESRDRIGGRVLTDHSFGFPVDMGASWLHGVCKDNPLATVIAKLHLPLYRTCEEKSVLYDHDLESYALFDMEGHQVPQALVVEVGEVFECLLEETKKIRQEYPNDMSVSKAMDMVLERRPELRQEGMAHKVLQWYLCRMEGWFATDADNISVQSWDEEDLLQGGHGLMVRGYQPVIISLSEGLDIRLNHRVTKVNRWLHGVRVTTENGKTFDADAVIVTVPLGVLKANVPQFEPRLPNWKEAAIADLGIGNENKIALFFESVFWPNVEFLGVVAPTSYGCSYFLNLHKATGHPVLVYMPAGRLADDIEALSDEAAVEFTVLQLKRILPTACEPIQYLVSRWRTDPDARGCYSYDVVGKPHNLYAQLRMPVDNIFFAGEATSERFPGTVHGAFATGVMAGVECRERFTESYQDLEIFHPVRAEESELVTPLQISRL</sequence>
<organism evidence="6 7">
    <name type="scientific">Sphagnum troendelagicum</name>
    <dbReference type="NCBI Taxonomy" id="128251"/>
    <lineage>
        <taxon>Eukaryota</taxon>
        <taxon>Viridiplantae</taxon>
        <taxon>Streptophyta</taxon>
        <taxon>Embryophyta</taxon>
        <taxon>Bryophyta</taxon>
        <taxon>Sphagnophytina</taxon>
        <taxon>Sphagnopsida</taxon>
        <taxon>Sphagnales</taxon>
        <taxon>Sphagnaceae</taxon>
        <taxon>Sphagnum</taxon>
    </lineage>
</organism>
<dbReference type="PANTHER" id="PTHR10742:SF386">
    <property type="entry name" value="LYSINE-SPECIFIC HISTONE DEMETHYLASE 1A"/>
    <property type="match status" value="1"/>
</dbReference>
<proteinExistence type="inferred from homology"/>
<dbReference type="SUPFAM" id="SSF54373">
    <property type="entry name" value="FAD-linked reductases, C-terminal domain"/>
    <property type="match status" value="1"/>
</dbReference>
<evidence type="ECO:0000256" key="3">
    <source>
        <dbReference type="ARBA" id="ARBA00005995"/>
    </source>
</evidence>
<evidence type="ECO:0000313" key="6">
    <source>
        <dbReference type="EMBL" id="CAK9204752.1"/>
    </source>
</evidence>
<dbReference type="Gene3D" id="3.90.660.10">
    <property type="match status" value="1"/>
</dbReference>
<evidence type="ECO:0000259" key="5">
    <source>
        <dbReference type="Pfam" id="PF01593"/>
    </source>
</evidence>
<evidence type="ECO:0000256" key="2">
    <source>
        <dbReference type="ARBA" id="ARBA00004723"/>
    </source>
</evidence>
<dbReference type="EMBL" id="OZ019906">
    <property type="protein sequence ID" value="CAK9204752.1"/>
    <property type="molecule type" value="Genomic_DNA"/>
</dbReference>
<comment type="similarity">
    <text evidence="3">Belongs to the flavin monoamine oxidase family.</text>
</comment>
<dbReference type="SUPFAM" id="SSF51905">
    <property type="entry name" value="FAD/NAD(P)-binding domain"/>
    <property type="match status" value="1"/>
</dbReference>
<reference evidence="6" key="1">
    <citation type="submission" date="2024-02" db="EMBL/GenBank/DDBJ databases">
        <authorList>
            <consortium name="ELIXIR-Norway"/>
            <consortium name="Elixir Norway"/>
        </authorList>
    </citation>
    <scope>NUCLEOTIDE SEQUENCE</scope>
</reference>
<dbReference type="PRINTS" id="PR00757">
    <property type="entry name" value="AMINEOXDASEF"/>
</dbReference>
<dbReference type="InterPro" id="IPR001613">
    <property type="entry name" value="Flavin_amine_oxidase"/>
</dbReference>
<dbReference type="PANTHER" id="PTHR10742">
    <property type="entry name" value="FLAVIN MONOAMINE OXIDASE"/>
    <property type="match status" value="1"/>
</dbReference>
<gene>
    <name evidence="6" type="ORF">CSSPTR1EN2_LOCUS7543</name>
</gene>
<comment type="cofactor">
    <cofactor evidence="1">
        <name>FAD</name>
        <dbReference type="ChEBI" id="CHEBI:57692"/>
    </cofactor>
</comment>
<name>A0ABP0TUB4_9BRYO</name>
<dbReference type="Proteomes" id="UP001497512">
    <property type="component" value="Chromosome 14"/>
</dbReference>
<evidence type="ECO:0000256" key="4">
    <source>
        <dbReference type="ARBA" id="ARBA00023002"/>
    </source>
</evidence>
<evidence type="ECO:0000256" key="1">
    <source>
        <dbReference type="ARBA" id="ARBA00001974"/>
    </source>
</evidence>
<dbReference type="InterPro" id="IPR002937">
    <property type="entry name" value="Amino_oxidase"/>
</dbReference>
<protein>
    <recommendedName>
        <fullName evidence="5">Amine oxidase domain-containing protein</fullName>
    </recommendedName>
</protein>
<dbReference type="InterPro" id="IPR036188">
    <property type="entry name" value="FAD/NAD-bd_sf"/>
</dbReference>
<keyword evidence="4" id="KW-0560">Oxidoreductase</keyword>
<evidence type="ECO:0000313" key="7">
    <source>
        <dbReference type="Proteomes" id="UP001497512"/>
    </source>
</evidence>
<dbReference type="Pfam" id="PF01593">
    <property type="entry name" value="Amino_oxidase"/>
    <property type="match status" value="1"/>
</dbReference>
<comment type="pathway">
    <text evidence="2">Amine and polyamine degradation; spermine degradation.</text>
</comment>
<accession>A0ABP0TUB4</accession>